<dbReference type="EMBL" id="VANS01000001">
    <property type="protein sequence ID" value="TMM55506.1"/>
    <property type="molecule type" value="Genomic_DNA"/>
</dbReference>
<organism evidence="10 11">
    <name type="scientific">Sulfitobacter sabulilitoris</name>
    <dbReference type="NCBI Taxonomy" id="2562655"/>
    <lineage>
        <taxon>Bacteria</taxon>
        <taxon>Pseudomonadati</taxon>
        <taxon>Pseudomonadota</taxon>
        <taxon>Alphaproteobacteria</taxon>
        <taxon>Rhodobacterales</taxon>
        <taxon>Roseobacteraceae</taxon>
        <taxon>Sulfitobacter</taxon>
    </lineage>
</organism>
<evidence type="ECO:0000313" key="10">
    <source>
        <dbReference type="EMBL" id="TMM55506.1"/>
    </source>
</evidence>
<comment type="function">
    <text evidence="8">Transfers a GMP moiety from GTP to Mo-molybdopterin (Mo-MPT) cofactor (Moco or molybdenum cofactor) to form Mo-molybdopterin guanine dinucleotide (Mo-MGD) cofactor.</text>
</comment>
<dbReference type="RefSeq" id="WP_138661673.1">
    <property type="nucleotide sequence ID" value="NZ_VANS01000001.1"/>
</dbReference>
<protein>
    <recommendedName>
        <fullName evidence="8">Molybdenum cofactor guanylyltransferase</fullName>
        <shortName evidence="8">MoCo guanylyltransferase</shortName>
        <ecNumber evidence="8">2.7.7.77</ecNumber>
    </recommendedName>
    <alternativeName>
        <fullName evidence="8">GTP:molybdopterin guanylyltransferase</fullName>
    </alternativeName>
    <alternativeName>
        <fullName evidence="8">Mo-MPT guanylyltransferase</fullName>
    </alternativeName>
    <alternativeName>
        <fullName evidence="8">Molybdopterin guanylyltransferase</fullName>
    </alternativeName>
    <alternativeName>
        <fullName evidence="8">Molybdopterin-guanine dinucleotide synthase</fullName>
        <shortName evidence="8">MGD synthase</shortName>
    </alternativeName>
</protein>
<dbReference type="GO" id="GO:0005525">
    <property type="term" value="F:GTP binding"/>
    <property type="evidence" value="ECO:0007669"/>
    <property type="project" value="UniProtKB-UniRule"/>
</dbReference>
<evidence type="ECO:0000256" key="8">
    <source>
        <dbReference type="HAMAP-Rule" id="MF_00316"/>
    </source>
</evidence>
<comment type="catalytic activity">
    <reaction evidence="8">
        <text>Mo-molybdopterin + GTP + H(+) = Mo-molybdopterin guanine dinucleotide + diphosphate</text>
        <dbReference type="Rhea" id="RHEA:34243"/>
        <dbReference type="ChEBI" id="CHEBI:15378"/>
        <dbReference type="ChEBI" id="CHEBI:33019"/>
        <dbReference type="ChEBI" id="CHEBI:37565"/>
        <dbReference type="ChEBI" id="CHEBI:71302"/>
        <dbReference type="ChEBI" id="CHEBI:71310"/>
        <dbReference type="EC" id="2.7.7.77"/>
    </reaction>
</comment>
<dbReference type="Proteomes" id="UP000309550">
    <property type="component" value="Unassembled WGS sequence"/>
</dbReference>
<comment type="similarity">
    <text evidence="8">Belongs to the MobA family.</text>
</comment>
<comment type="cofactor">
    <cofactor evidence="8">
        <name>Mg(2+)</name>
        <dbReference type="ChEBI" id="CHEBI:18420"/>
    </cofactor>
</comment>
<evidence type="ECO:0000256" key="5">
    <source>
        <dbReference type="ARBA" id="ARBA00022842"/>
    </source>
</evidence>
<dbReference type="AlphaFoldDB" id="A0A5S3PMK1"/>
<dbReference type="GO" id="GO:0061603">
    <property type="term" value="F:molybdenum cofactor guanylyltransferase activity"/>
    <property type="evidence" value="ECO:0007669"/>
    <property type="project" value="UniProtKB-EC"/>
</dbReference>
<dbReference type="GO" id="GO:0046872">
    <property type="term" value="F:metal ion binding"/>
    <property type="evidence" value="ECO:0007669"/>
    <property type="project" value="UniProtKB-KW"/>
</dbReference>
<dbReference type="OrthoDB" id="9788394at2"/>
<dbReference type="GO" id="GO:0005737">
    <property type="term" value="C:cytoplasm"/>
    <property type="evidence" value="ECO:0007669"/>
    <property type="project" value="UniProtKB-SubCell"/>
</dbReference>
<evidence type="ECO:0000256" key="1">
    <source>
        <dbReference type="ARBA" id="ARBA00022490"/>
    </source>
</evidence>
<keyword evidence="10" id="KW-0548">Nucleotidyltransferase</keyword>
<keyword evidence="11" id="KW-1185">Reference proteome</keyword>
<dbReference type="InterPro" id="IPR025877">
    <property type="entry name" value="MobA-like_NTP_Trfase"/>
</dbReference>
<feature type="binding site" evidence="8">
    <location>
        <begin position="9"/>
        <end position="11"/>
    </location>
    <ligand>
        <name>GTP</name>
        <dbReference type="ChEBI" id="CHEBI:37565"/>
    </ligand>
</feature>
<feature type="binding site" evidence="8">
    <location>
        <position position="101"/>
    </location>
    <ligand>
        <name>Mg(2+)</name>
        <dbReference type="ChEBI" id="CHEBI:18420"/>
    </ligand>
</feature>
<dbReference type="EC" id="2.7.7.77" evidence="8"/>
<keyword evidence="7 8" id="KW-0501">Molybdenum cofactor biosynthesis</keyword>
<evidence type="ECO:0000256" key="7">
    <source>
        <dbReference type="ARBA" id="ARBA00023150"/>
    </source>
</evidence>
<dbReference type="HAMAP" id="MF_00316">
    <property type="entry name" value="MobA"/>
    <property type="match status" value="1"/>
</dbReference>
<gene>
    <name evidence="8 10" type="primary">mobA</name>
    <name evidence="10" type="ORF">FDT80_08130</name>
</gene>
<proteinExistence type="inferred from homology"/>
<feature type="binding site" evidence="8">
    <location>
        <position position="68"/>
    </location>
    <ligand>
        <name>GTP</name>
        <dbReference type="ChEBI" id="CHEBI:37565"/>
    </ligand>
</feature>
<comment type="subunit">
    <text evidence="8">Monomer.</text>
</comment>
<keyword evidence="4 8" id="KW-0547">Nucleotide-binding</keyword>
<dbReference type="GO" id="GO:1902758">
    <property type="term" value="P:bis(molybdopterin guanine dinucleotide)molybdenum biosynthetic process"/>
    <property type="evidence" value="ECO:0007669"/>
    <property type="project" value="TreeGrafter"/>
</dbReference>
<keyword evidence="1 8" id="KW-0963">Cytoplasm</keyword>
<reference evidence="10 11" key="1">
    <citation type="submission" date="2019-05" db="EMBL/GenBank/DDBJ databases">
        <title>Sulfitobacter sabulilitoris sp. nov., isolated from a marine sand.</title>
        <authorList>
            <person name="Yoon J.-H."/>
        </authorList>
    </citation>
    <scope>NUCLEOTIDE SEQUENCE [LARGE SCALE GENOMIC DNA]</scope>
    <source>
        <strain evidence="10 11">HSMS-29</strain>
    </source>
</reference>
<dbReference type="SUPFAM" id="SSF53448">
    <property type="entry name" value="Nucleotide-diphospho-sugar transferases"/>
    <property type="match status" value="1"/>
</dbReference>
<evidence type="ECO:0000256" key="4">
    <source>
        <dbReference type="ARBA" id="ARBA00022741"/>
    </source>
</evidence>
<dbReference type="Gene3D" id="3.90.550.10">
    <property type="entry name" value="Spore Coat Polysaccharide Biosynthesis Protein SpsA, Chain A"/>
    <property type="match status" value="1"/>
</dbReference>
<dbReference type="Pfam" id="PF12804">
    <property type="entry name" value="NTP_transf_3"/>
    <property type="match status" value="1"/>
</dbReference>
<sequence length="202" mass="20878">MKQPMGVILAGGQATRMGGGDKGLLALGGQTLLARVIDRLAPQVAALALNANGDPARFSGYGLPVLADSVEGFAGPLAGVLAGLDWAAAQGADSIVTAAADTPFFPCDLVPRLIEAGEGMAHPLVLAATPDPDRGQVRHPTFGLWPVALRDDLRAALQDGLRKVVVWTDRHAGREAVFAVAGVDPFFNVNTPDDLTRAEALA</sequence>
<dbReference type="PANTHER" id="PTHR19136">
    <property type="entry name" value="MOLYBDENUM COFACTOR GUANYLYLTRANSFERASE"/>
    <property type="match status" value="1"/>
</dbReference>
<comment type="subcellular location">
    <subcellularLocation>
        <location evidence="8">Cytoplasm</location>
    </subcellularLocation>
</comment>
<evidence type="ECO:0000313" key="11">
    <source>
        <dbReference type="Proteomes" id="UP000309550"/>
    </source>
</evidence>
<comment type="caution">
    <text evidence="10">The sequence shown here is derived from an EMBL/GenBank/DDBJ whole genome shotgun (WGS) entry which is preliminary data.</text>
</comment>
<evidence type="ECO:0000256" key="3">
    <source>
        <dbReference type="ARBA" id="ARBA00022723"/>
    </source>
</evidence>
<evidence type="ECO:0000259" key="9">
    <source>
        <dbReference type="Pfam" id="PF12804"/>
    </source>
</evidence>
<feature type="binding site" evidence="8">
    <location>
        <position position="101"/>
    </location>
    <ligand>
        <name>GTP</name>
        <dbReference type="ChEBI" id="CHEBI:37565"/>
    </ligand>
</feature>
<feature type="binding site" evidence="8">
    <location>
        <position position="22"/>
    </location>
    <ligand>
        <name>GTP</name>
        <dbReference type="ChEBI" id="CHEBI:37565"/>
    </ligand>
</feature>
<keyword evidence="3 8" id="KW-0479">Metal-binding</keyword>
<evidence type="ECO:0000256" key="6">
    <source>
        <dbReference type="ARBA" id="ARBA00023134"/>
    </source>
</evidence>
<feature type="binding site" evidence="8">
    <location>
        <position position="50"/>
    </location>
    <ligand>
        <name>GTP</name>
        <dbReference type="ChEBI" id="CHEBI:37565"/>
    </ligand>
</feature>
<name>A0A5S3PMK1_9RHOB</name>
<keyword evidence="6 8" id="KW-0342">GTP-binding</keyword>
<keyword evidence="5 8" id="KW-0460">Magnesium</keyword>
<dbReference type="CDD" id="cd02503">
    <property type="entry name" value="MobA"/>
    <property type="match status" value="1"/>
</dbReference>
<dbReference type="PANTHER" id="PTHR19136:SF81">
    <property type="entry name" value="MOLYBDENUM COFACTOR GUANYLYLTRANSFERASE"/>
    <property type="match status" value="1"/>
</dbReference>
<keyword evidence="2 8" id="KW-0808">Transferase</keyword>
<evidence type="ECO:0000256" key="2">
    <source>
        <dbReference type="ARBA" id="ARBA00022679"/>
    </source>
</evidence>
<feature type="domain" description="MobA-like NTP transferase" evidence="9">
    <location>
        <begin position="6"/>
        <end position="166"/>
    </location>
</feature>
<accession>A0A5S3PMK1</accession>
<comment type="domain">
    <text evidence="8">The N-terminal domain determines nucleotide recognition and specific binding, while the C-terminal domain determines the specific binding to the target protein.</text>
</comment>
<dbReference type="InterPro" id="IPR013482">
    <property type="entry name" value="Molybde_CF_guanTrfase"/>
</dbReference>
<dbReference type="NCBIfam" id="TIGR02665">
    <property type="entry name" value="molyb_mobA"/>
    <property type="match status" value="1"/>
</dbReference>
<dbReference type="InterPro" id="IPR029044">
    <property type="entry name" value="Nucleotide-diphossugar_trans"/>
</dbReference>